<gene>
    <name evidence="2" type="ORF">ACFOUR_01015</name>
</gene>
<feature type="transmembrane region" description="Helical" evidence="1">
    <location>
        <begin position="44"/>
        <end position="62"/>
    </location>
</feature>
<sequence length="161" mass="16588">MGTDQSTGEWDGSVPRSVDVRVLGLAIGLSAVAASVNVPFGGGALAIVAFGILSGGAILAHLHGQCRLRRITAGLATRWDDGGRVATVEHASGWTRTTWVVHTAAGPVTISGLALTPFSKVSIEWDGTSDVLGATTAEQRLDALATEWFQEVADGPARPTA</sequence>
<keyword evidence="1" id="KW-1133">Transmembrane helix</keyword>
<reference evidence="2 3" key="1">
    <citation type="journal article" date="2019" name="Int. J. Syst. Evol. Microbiol.">
        <title>The Global Catalogue of Microorganisms (GCM) 10K type strain sequencing project: providing services to taxonomists for standard genome sequencing and annotation.</title>
        <authorList>
            <consortium name="The Broad Institute Genomics Platform"/>
            <consortium name="The Broad Institute Genome Sequencing Center for Infectious Disease"/>
            <person name="Wu L."/>
            <person name="Ma J."/>
        </authorList>
    </citation>
    <scope>NUCLEOTIDE SEQUENCE [LARGE SCALE GENOMIC DNA]</scope>
    <source>
        <strain evidence="2 3">IBRC-M 10256</strain>
    </source>
</reference>
<dbReference type="Proteomes" id="UP001595846">
    <property type="component" value="Unassembled WGS sequence"/>
</dbReference>
<dbReference type="GeneID" id="73904884"/>
<name>A0ABD5NK47_9EURY</name>
<evidence type="ECO:0000256" key="1">
    <source>
        <dbReference type="SAM" id="Phobius"/>
    </source>
</evidence>
<proteinExistence type="predicted"/>
<evidence type="ECO:0008006" key="4">
    <source>
        <dbReference type="Google" id="ProtNLM"/>
    </source>
</evidence>
<organism evidence="2 3">
    <name type="scientific">Halovivax cerinus</name>
    <dbReference type="NCBI Taxonomy" id="1487865"/>
    <lineage>
        <taxon>Archaea</taxon>
        <taxon>Methanobacteriati</taxon>
        <taxon>Methanobacteriota</taxon>
        <taxon>Stenosarchaea group</taxon>
        <taxon>Halobacteria</taxon>
        <taxon>Halobacteriales</taxon>
        <taxon>Natrialbaceae</taxon>
        <taxon>Halovivax</taxon>
    </lineage>
</organism>
<dbReference type="EMBL" id="JBHSAQ010000001">
    <property type="protein sequence ID" value="MFC3956954.1"/>
    <property type="molecule type" value="Genomic_DNA"/>
</dbReference>
<keyword evidence="1" id="KW-0812">Transmembrane</keyword>
<accession>A0ABD5NK47</accession>
<dbReference type="RefSeq" id="WP_256532112.1">
    <property type="nucleotide sequence ID" value="NZ_CP101824.1"/>
</dbReference>
<evidence type="ECO:0000313" key="3">
    <source>
        <dbReference type="Proteomes" id="UP001595846"/>
    </source>
</evidence>
<keyword evidence="3" id="KW-1185">Reference proteome</keyword>
<evidence type="ECO:0000313" key="2">
    <source>
        <dbReference type="EMBL" id="MFC3956954.1"/>
    </source>
</evidence>
<dbReference type="AlphaFoldDB" id="A0ABD5NK47"/>
<keyword evidence="1" id="KW-0472">Membrane</keyword>
<protein>
    <recommendedName>
        <fullName evidence="4">Integral membrane protein</fullName>
    </recommendedName>
</protein>
<comment type="caution">
    <text evidence="2">The sequence shown here is derived from an EMBL/GenBank/DDBJ whole genome shotgun (WGS) entry which is preliminary data.</text>
</comment>